<dbReference type="InterPro" id="IPR023213">
    <property type="entry name" value="CAT-like_dom_sf"/>
</dbReference>
<protein>
    <submittedName>
        <fullName evidence="2">Condensation domain-containing protein</fullName>
    </submittedName>
</protein>
<reference evidence="2 3" key="1">
    <citation type="submission" date="2017-12" db="EMBL/GenBank/DDBJ databases">
        <title>Sequencing the genomes of 1000 Actinobacteria strains.</title>
        <authorList>
            <person name="Klenk H.-P."/>
        </authorList>
    </citation>
    <scope>NUCLEOTIDE SEQUENCE [LARGE SCALE GENOMIC DNA]</scope>
    <source>
        <strain evidence="2 3">DSM 44489</strain>
    </source>
</reference>
<organism evidence="2 3">
    <name type="scientific">Nocardia fluminea</name>
    <dbReference type="NCBI Taxonomy" id="134984"/>
    <lineage>
        <taxon>Bacteria</taxon>
        <taxon>Bacillati</taxon>
        <taxon>Actinomycetota</taxon>
        <taxon>Actinomycetes</taxon>
        <taxon>Mycobacteriales</taxon>
        <taxon>Nocardiaceae</taxon>
        <taxon>Nocardia</taxon>
    </lineage>
</organism>
<dbReference type="OrthoDB" id="9789603at2"/>
<dbReference type="GO" id="GO:0003824">
    <property type="term" value="F:catalytic activity"/>
    <property type="evidence" value="ECO:0007669"/>
    <property type="project" value="InterPro"/>
</dbReference>
<feature type="domain" description="Condensation" evidence="1">
    <location>
        <begin position="62"/>
        <end position="356"/>
    </location>
</feature>
<sequence>MEYTHLSEFEIRSGALSMWTPELAADAWQPDDRPLTSVHTDYCASVDPTDPLPGRGRWIGTAFEMDAPLDRRGWRETLRRWHARHEGLRTTVTIASPGQARRLVAAPTAVDIAEQPVAAITDGTRINEFLRGTLEERLSPLVWPHCLAATVEHADTADFTVLVAADHSVMDAYAQAILILELRTLYREVMAGEAPRESVTFGSAADFAVLERASAAELGPDSAAVATWREFLADGAMPRFAPQAQRPARADLPQPSVSRRLLDLTELEQVEAALDQVRHRMSVAVFAALAVANQQRFGADRMRTVMPIATRPDLRWMESMGWFVNVVPVDIALTPGVGVVAAMDLARAALRRSRTANDASWSRVLDLLGVAETPRFGISFLDIRVLPGYELVADLRGRTLRAESYSPDEVFLWVVRAADGLYVSTRYPAGFPAEVMDEFLTAFGHALSSITATVHANPVVGEAREGQPSAAAHVGATDGRCELPQNARALHTDTLRVAVQAR</sequence>
<comment type="caution">
    <text evidence="2">The sequence shown here is derived from an EMBL/GenBank/DDBJ whole genome shotgun (WGS) entry which is preliminary data.</text>
</comment>
<keyword evidence="3" id="KW-1185">Reference proteome</keyword>
<accession>A0A2N3WWB2</accession>
<name>A0A2N3WWB2_9NOCA</name>
<dbReference type="EMBL" id="PJMW01000001">
    <property type="protein sequence ID" value="PKV98165.1"/>
    <property type="molecule type" value="Genomic_DNA"/>
</dbReference>
<evidence type="ECO:0000313" key="3">
    <source>
        <dbReference type="Proteomes" id="UP000233766"/>
    </source>
</evidence>
<proteinExistence type="predicted"/>
<dbReference type="Proteomes" id="UP000233766">
    <property type="component" value="Unassembled WGS sequence"/>
</dbReference>
<dbReference type="AlphaFoldDB" id="A0A2N3WWB2"/>
<dbReference type="RefSeq" id="WP_101462670.1">
    <property type="nucleotide sequence ID" value="NZ_PJMW01000001.1"/>
</dbReference>
<evidence type="ECO:0000313" key="2">
    <source>
        <dbReference type="EMBL" id="PKV98165.1"/>
    </source>
</evidence>
<evidence type="ECO:0000259" key="1">
    <source>
        <dbReference type="Pfam" id="PF00668"/>
    </source>
</evidence>
<dbReference type="Gene3D" id="3.30.559.10">
    <property type="entry name" value="Chloramphenicol acetyltransferase-like domain"/>
    <property type="match status" value="1"/>
</dbReference>
<dbReference type="InterPro" id="IPR001242">
    <property type="entry name" value="Condensation_dom"/>
</dbReference>
<dbReference type="Gene3D" id="3.30.559.30">
    <property type="entry name" value="Nonribosomal peptide synthetase, condensation domain"/>
    <property type="match status" value="1"/>
</dbReference>
<dbReference type="GO" id="GO:0008610">
    <property type="term" value="P:lipid biosynthetic process"/>
    <property type="evidence" value="ECO:0007669"/>
    <property type="project" value="UniProtKB-ARBA"/>
</dbReference>
<gene>
    <name evidence="2" type="ORF">ATK86_0173</name>
</gene>
<dbReference type="SUPFAM" id="SSF52777">
    <property type="entry name" value="CoA-dependent acyltransferases"/>
    <property type="match status" value="2"/>
</dbReference>
<dbReference type="Pfam" id="PF00668">
    <property type="entry name" value="Condensation"/>
    <property type="match status" value="1"/>
</dbReference>